<dbReference type="GO" id="GO:0008081">
    <property type="term" value="F:phosphoric diester hydrolase activity"/>
    <property type="evidence" value="ECO:0007669"/>
    <property type="project" value="InterPro"/>
</dbReference>
<dbReference type="Gene3D" id="3.20.20.190">
    <property type="entry name" value="Phosphatidylinositol (PI) phosphodiesterase"/>
    <property type="match status" value="1"/>
</dbReference>
<protein>
    <submittedName>
        <fullName evidence="2">Glycerophosphodiester phosphodiesterase</fullName>
    </submittedName>
</protein>
<dbReference type="PANTHER" id="PTHR46211:SF1">
    <property type="entry name" value="GLYCEROPHOSPHODIESTER PHOSPHODIESTERASE, CYTOPLASMIC"/>
    <property type="match status" value="1"/>
</dbReference>
<dbReference type="SUPFAM" id="SSF51695">
    <property type="entry name" value="PLC-like phosphodiesterases"/>
    <property type="match status" value="1"/>
</dbReference>
<dbReference type="InterPro" id="IPR030395">
    <property type="entry name" value="GP_PDE_dom"/>
</dbReference>
<gene>
    <name evidence="2" type="ORF">M0638_18210</name>
</gene>
<name>A0A9X2BYR1_9PROT</name>
<dbReference type="AlphaFoldDB" id="A0A9X2BYR1"/>
<evidence type="ECO:0000313" key="2">
    <source>
        <dbReference type="EMBL" id="MCK8786315.1"/>
    </source>
</evidence>
<dbReference type="Proteomes" id="UP001139516">
    <property type="component" value="Unassembled WGS sequence"/>
</dbReference>
<dbReference type="EMBL" id="JALPRX010000080">
    <property type="protein sequence ID" value="MCK8786315.1"/>
    <property type="molecule type" value="Genomic_DNA"/>
</dbReference>
<dbReference type="InterPro" id="IPR017946">
    <property type="entry name" value="PLC-like_Pdiesterase_TIM-brl"/>
</dbReference>
<organism evidence="2 3">
    <name type="scientific">Roseomonas acroporae</name>
    <dbReference type="NCBI Taxonomy" id="2937791"/>
    <lineage>
        <taxon>Bacteria</taxon>
        <taxon>Pseudomonadati</taxon>
        <taxon>Pseudomonadota</taxon>
        <taxon>Alphaproteobacteria</taxon>
        <taxon>Acetobacterales</taxon>
        <taxon>Roseomonadaceae</taxon>
        <taxon>Roseomonas</taxon>
    </lineage>
</organism>
<accession>A0A9X2BYR1</accession>
<feature type="domain" description="GP-PDE" evidence="1">
    <location>
        <begin position="3"/>
        <end position="242"/>
    </location>
</feature>
<dbReference type="PROSITE" id="PS51704">
    <property type="entry name" value="GP_PDE"/>
    <property type="match status" value="1"/>
</dbReference>
<proteinExistence type="predicted"/>
<keyword evidence="3" id="KW-1185">Reference proteome</keyword>
<dbReference type="PANTHER" id="PTHR46211">
    <property type="entry name" value="GLYCEROPHOSPHORYL DIESTER PHOSPHODIESTERASE"/>
    <property type="match status" value="1"/>
</dbReference>
<sequence>MPVPIASHRGGAFLWPENSMTAFRAAAALAAEQIELDVHLSADGDPMVIHDPTLDRTTDAQGPVAARRTAALAGVRLRGAGGDTVPTLAAVLALVRPTTQSLRVELKADAAGMPYPRIVPRVLAELDAAGMRGRTIVMAFHAPTAAEAARAGGMAGTAWLLERHGWRDLGAVGAAAVARAHGVAELGLHEADVDAPALSLMHAAGLRLGVWAANHDASIRRMLALGVDVMTTDDPVLALQLRGELAAP</sequence>
<dbReference type="Pfam" id="PF03009">
    <property type="entry name" value="GDPD"/>
    <property type="match status" value="1"/>
</dbReference>
<reference evidence="2" key="1">
    <citation type="submission" date="2022-04" db="EMBL/GenBank/DDBJ databases">
        <title>Roseomonas acroporae sp. nov., isolated from coral Acropora digitifera.</title>
        <authorList>
            <person name="Sun H."/>
        </authorList>
    </citation>
    <scope>NUCLEOTIDE SEQUENCE</scope>
    <source>
        <strain evidence="2">NAR14</strain>
    </source>
</reference>
<dbReference type="GO" id="GO:0006629">
    <property type="term" value="P:lipid metabolic process"/>
    <property type="evidence" value="ECO:0007669"/>
    <property type="project" value="InterPro"/>
</dbReference>
<dbReference type="RefSeq" id="WP_248668432.1">
    <property type="nucleotide sequence ID" value="NZ_JALPRX010000080.1"/>
</dbReference>
<comment type="caution">
    <text evidence="2">The sequence shown here is derived from an EMBL/GenBank/DDBJ whole genome shotgun (WGS) entry which is preliminary data.</text>
</comment>
<evidence type="ECO:0000259" key="1">
    <source>
        <dbReference type="PROSITE" id="PS51704"/>
    </source>
</evidence>
<evidence type="ECO:0000313" key="3">
    <source>
        <dbReference type="Proteomes" id="UP001139516"/>
    </source>
</evidence>